<dbReference type="EMBL" id="WQPS01000065">
    <property type="protein sequence ID" value="MBT9812755.1"/>
    <property type="molecule type" value="Genomic_DNA"/>
</dbReference>
<sequence length="71" mass="8489">MEEWIPIDEDVPLRSPHYKRCSEDVQIQLASGDEVIGFFVTDDEEWYYRDTARRIPFDQVVAWRSIEEVPD</sequence>
<name>A0AA41K944_9FIRM</name>
<accession>A0AA41K944</accession>
<evidence type="ECO:0000313" key="2">
    <source>
        <dbReference type="Proteomes" id="UP000708338"/>
    </source>
</evidence>
<dbReference type="Proteomes" id="UP000708338">
    <property type="component" value="Unassembled WGS sequence"/>
</dbReference>
<comment type="caution">
    <text evidence="1">The sequence shown here is derived from an EMBL/GenBank/DDBJ whole genome shotgun (WGS) entry which is preliminary data.</text>
</comment>
<gene>
    <name evidence="1" type="ORF">GPL26_24475</name>
</gene>
<reference evidence="1" key="1">
    <citation type="journal article" date="2021" name="Gut Microbes">
        <title>A synthetic consortium of 100 gut commensals modulates the composition and function in a colon model of the microbiome of elderly subjects.</title>
        <authorList>
            <person name="Perez M."/>
            <person name="Ntemiri A."/>
            <person name="Tan H."/>
            <person name="Harris H.M.B."/>
            <person name="Roager H.M."/>
            <person name="Ribiere C."/>
            <person name="O'Toole P.W."/>
        </authorList>
    </citation>
    <scope>NUCLEOTIDE SEQUENCE</scope>
    <source>
        <strain evidence="1">MCC335</strain>
    </source>
</reference>
<dbReference type="RefSeq" id="WP_117451928.1">
    <property type="nucleotide sequence ID" value="NZ_CABJDD010000018.1"/>
</dbReference>
<organism evidence="1 2">
    <name type="scientific">Enterocloster citroniae</name>
    <dbReference type="NCBI Taxonomy" id="358743"/>
    <lineage>
        <taxon>Bacteria</taxon>
        <taxon>Bacillati</taxon>
        <taxon>Bacillota</taxon>
        <taxon>Clostridia</taxon>
        <taxon>Lachnospirales</taxon>
        <taxon>Lachnospiraceae</taxon>
        <taxon>Enterocloster</taxon>
    </lineage>
</organism>
<proteinExistence type="predicted"/>
<evidence type="ECO:0008006" key="3">
    <source>
        <dbReference type="Google" id="ProtNLM"/>
    </source>
</evidence>
<protein>
    <recommendedName>
        <fullName evidence="3">DUF551 domain-containing protein</fullName>
    </recommendedName>
</protein>
<evidence type="ECO:0000313" key="1">
    <source>
        <dbReference type="EMBL" id="MBT9812755.1"/>
    </source>
</evidence>
<dbReference type="AlphaFoldDB" id="A0AA41K944"/>